<sequence>MPDPAESTEPGRDPAADDLLARQRWRLVLGKFSERSLGSGFGDEGAAVPGSSGPGSGKPGAGGGGGREGRGGRYGRMDRALDYLYGREYGRRGIRGFSPTGGDEASVLAIPDWLKDVRELFPRETVEVLEKHALERYGMTELVTDAEALGKMEPSYELLKAVMSFRHLMEPNVLRAARALVRQVVEDLKRKLTQEVRPVLWGKLNRQRRSPLKVARNLDWHRTIRANLKNYDRQEKRIVLESLLFSSRVERHMPWHIIMAVDCSGSMMDSVIHSAIMAGIFKALPAVRVSLVAFDTAVVDLSEHADDPTEVLMSVQLGGGTNIAGAMGYCEGLVRTPSRTIVVLVTDFCEGVAGHLLPASVKRLREAGARVLGLAALDAEANPVYDRNMAERCVAAGAEVAALTPRRLAEWMARILS</sequence>
<keyword evidence="4" id="KW-1185">Reference proteome</keyword>
<dbReference type="SUPFAM" id="SSF53300">
    <property type="entry name" value="vWA-like"/>
    <property type="match status" value="1"/>
</dbReference>
<dbReference type="RefSeq" id="WP_210420422.1">
    <property type="nucleotide sequence ID" value="NZ_CP042997.1"/>
</dbReference>
<accession>A0A5B9VY58</accession>
<dbReference type="KEGG" id="agv:OJF2_11340"/>
<feature type="domain" description="VWFA" evidence="2">
    <location>
        <begin position="254"/>
        <end position="413"/>
    </location>
</feature>
<dbReference type="PANTHER" id="PTHR30634:SF16">
    <property type="entry name" value="OUTER-MEMBRANE LIPOPROTEIN LOLB"/>
    <property type="match status" value="1"/>
</dbReference>
<dbReference type="Gene3D" id="3.40.50.410">
    <property type="entry name" value="von Willebrand factor, type A domain"/>
    <property type="match status" value="1"/>
</dbReference>
<dbReference type="PANTHER" id="PTHR30634">
    <property type="entry name" value="OUTER MEMBRANE LOLAB LIPOPROTEIN INSERTION APPARATUS"/>
    <property type="match status" value="1"/>
</dbReference>
<evidence type="ECO:0000259" key="2">
    <source>
        <dbReference type="SMART" id="SM00327"/>
    </source>
</evidence>
<evidence type="ECO:0000313" key="4">
    <source>
        <dbReference type="Proteomes" id="UP000324233"/>
    </source>
</evidence>
<reference evidence="3 4" key="1">
    <citation type="submission" date="2019-08" db="EMBL/GenBank/DDBJ databases">
        <title>Deep-cultivation of Planctomycetes and their phenomic and genomic characterization uncovers novel biology.</title>
        <authorList>
            <person name="Wiegand S."/>
            <person name="Jogler M."/>
            <person name="Boedeker C."/>
            <person name="Pinto D."/>
            <person name="Vollmers J."/>
            <person name="Rivas-Marin E."/>
            <person name="Kohn T."/>
            <person name="Peeters S.H."/>
            <person name="Heuer A."/>
            <person name="Rast P."/>
            <person name="Oberbeckmann S."/>
            <person name="Bunk B."/>
            <person name="Jeske O."/>
            <person name="Meyerdierks A."/>
            <person name="Storesund J.E."/>
            <person name="Kallscheuer N."/>
            <person name="Luecker S."/>
            <person name="Lage O.M."/>
            <person name="Pohl T."/>
            <person name="Merkel B.J."/>
            <person name="Hornburger P."/>
            <person name="Mueller R.-W."/>
            <person name="Bruemmer F."/>
            <person name="Labrenz M."/>
            <person name="Spormann A.M."/>
            <person name="Op den Camp H."/>
            <person name="Overmann J."/>
            <person name="Amann R."/>
            <person name="Jetten M.S.M."/>
            <person name="Mascher T."/>
            <person name="Medema M.H."/>
            <person name="Devos D.P."/>
            <person name="Kaster A.-K."/>
            <person name="Ovreas L."/>
            <person name="Rohde M."/>
            <person name="Galperin M.Y."/>
            <person name="Jogler C."/>
        </authorList>
    </citation>
    <scope>NUCLEOTIDE SEQUENCE [LARGE SCALE GENOMIC DNA]</scope>
    <source>
        <strain evidence="3 4">OJF2</strain>
    </source>
</reference>
<dbReference type="InterPro" id="IPR008912">
    <property type="entry name" value="Uncharacterised_CoxE"/>
</dbReference>
<name>A0A5B9VY58_9BACT</name>
<proteinExistence type="predicted"/>
<dbReference type="InterPro" id="IPR002035">
    <property type="entry name" value="VWF_A"/>
</dbReference>
<evidence type="ECO:0000256" key="1">
    <source>
        <dbReference type="SAM" id="MobiDB-lite"/>
    </source>
</evidence>
<dbReference type="AlphaFoldDB" id="A0A5B9VY58"/>
<organism evidence="3 4">
    <name type="scientific">Aquisphaera giovannonii</name>
    <dbReference type="NCBI Taxonomy" id="406548"/>
    <lineage>
        <taxon>Bacteria</taxon>
        <taxon>Pseudomonadati</taxon>
        <taxon>Planctomycetota</taxon>
        <taxon>Planctomycetia</taxon>
        <taxon>Isosphaerales</taxon>
        <taxon>Isosphaeraceae</taxon>
        <taxon>Aquisphaera</taxon>
    </lineage>
</organism>
<dbReference type="Pfam" id="PF05762">
    <property type="entry name" value="VWA_CoxE"/>
    <property type="match status" value="1"/>
</dbReference>
<dbReference type="EMBL" id="CP042997">
    <property type="protein sequence ID" value="QEH32655.1"/>
    <property type="molecule type" value="Genomic_DNA"/>
</dbReference>
<dbReference type="Proteomes" id="UP000324233">
    <property type="component" value="Chromosome"/>
</dbReference>
<evidence type="ECO:0000313" key="3">
    <source>
        <dbReference type="EMBL" id="QEH32655.1"/>
    </source>
</evidence>
<dbReference type="InterPro" id="IPR036465">
    <property type="entry name" value="vWFA_dom_sf"/>
</dbReference>
<gene>
    <name evidence="3" type="ORF">OJF2_11340</name>
</gene>
<feature type="compositionally biased region" description="Gly residues" evidence="1">
    <location>
        <begin position="52"/>
        <end position="66"/>
    </location>
</feature>
<dbReference type="SMART" id="SM00327">
    <property type="entry name" value="VWA"/>
    <property type="match status" value="1"/>
</dbReference>
<feature type="region of interest" description="Disordered" evidence="1">
    <location>
        <begin position="35"/>
        <end position="74"/>
    </location>
</feature>
<dbReference type="InterPro" id="IPR050458">
    <property type="entry name" value="LolB"/>
</dbReference>
<protein>
    <submittedName>
        <fullName evidence="3">VWA domain containing CoxE-like protein</fullName>
    </submittedName>
</protein>